<name>A0ABU0U6N7_9SPHI</name>
<dbReference type="Pfam" id="PF25876">
    <property type="entry name" value="HH_MFP_RND"/>
    <property type="match status" value="1"/>
</dbReference>
<keyword evidence="8" id="KW-1185">Reference proteome</keyword>
<dbReference type="RefSeq" id="WP_307186226.1">
    <property type="nucleotide sequence ID" value="NZ_JAUTBA010000001.1"/>
</dbReference>
<dbReference type="Gene3D" id="2.40.50.100">
    <property type="match status" value="1"/>
</dbReference>
<reference evidence="7 8" key="1">
    <citation type="submission" date="2023-07" db="EMBL/GenBank/DDBJ databases">
        <title>Functional and genomic diversity of the sorghum phyllosphere microbiome.</title>
        <authorList>
            <person name="Shade A."/>
        </authorList>
    </citation>
    <scope>NUCLEOTIDE SEQUENCE [LARGE SCALE GENOMIC DNA]</scope>
    <source>
        <strain evidence="7 8">SORGH_AS_0892</strain>
    </source>
</reference>
<accession>A0ABU0U6N7</accession>
<keyword evidence="2" id="KW-0175">Coiled coil</keyword>
<dbReference type="InterPro" id="IPR058625">
    <property type="entry name" value="MdtA-like_BSH"/>
</dbReference>
<evidence type="ECO:0000256" key="2">
    <source>
        <dbReference type="SAM" id="Coils"/>
    </source>
</evidence>
<protein>
    <submittedName>
        <fullName evidence="7">Membrane fusion protein (Multidrug efflux system)</fullName>
    </submittedName>
</protein>
<dbReference type="Proteomes" id="UP001244640">
    <property type="component" value="Unassembled WGS sequence"/>
</dbReference>
<dbReference type="Gene3D" id="1.10.287.470">
    <property type="entry name" value="Helix hairpin bin"/>
    <property type="match status" value="1"/>
</dbReference>
<sequence length="385" mass="40878">MNKRQLLFAFFLGTALVWTSCGNKDAKKQGPPQAQAEKVVPVTFGVASHEIVTGTISYPATVKPLNEADLFAEVSGYITKIYVSDGAAVTKGQALYEIDGTRYNAAVQQAKASLQVAQTELDRQKRDLGRYQTLADKDAIAKQTFDNAQSSVAAAQAQVESARAALVTANTNLSRSTIRAPFSGTVGISQVRLGALVNPGTTLLNTLSSTSPIAVEFQVNEKDISKFSQLQSSRSSSDLSLMLPNGSTYEGKGTITTIDRAVDPATGTIKVRATFPNNANELRAGMNITMNVSTTSSKEEIVVPYKAVFEQLGVFNIYTINDSSKAEIHQVKLGIKAGDKVVIKEGVKDGEKIIVDGTMNVQNGVKVVDAAVAAQQAAKGAPQGK</sequence>
<evidence type="ECO:0000259" key="6">
    <source>
        <dbReference type="Pfam" id="PF25989"/>
    </source>
</evidence>
<feature type="domain" description="Multidrug resistance protein MdtA-like barrel-sandwich hybrid" evidence="4">
    <location>
        <begin position="67"/>
        <end position="204"/>
    </location>
</feature>
<dbReference type="Pfam" id="PF25917">
    <property type="entry name" value="BSH_RND"/>
    <property type="match status" value="1"/>
</dbReference>
<evidence type="ECO:0000259" key="4">
    <source>
        <dbReference type="Pfam" id="PF25917"/>
    </source>
</evidence>
<dbReference type="PANTHER" id="PTHR30158:SF23">
    <property type="entry name" value="MULTIDRUG RESISTANCE PROTEIN MEXA"/>
    <property type="match status" value="1"/>
</dbReference>
<dbReference type="Pfam" id="PF25989">
    <property type="entry name" value="YknX_C"/>
    <property type="match status" value="1"/>
</dbReference>
<dbReference type="EMBL" id="JAUTBA010000001">
    <property type="protein sequence ID" value="MDQ1150612.1"/>
    <property type="molecule type" value="Genomic_DNA"/>
</dbReference>
<evidence type="ECO:0000259" key="5">
    <source>
        <dbReference type="Pfam" id="PF25944"/>
    </source>
</evidence>
<evidence type="ECO:0000256" key="1">
    <source>
        <dbReference type="ARBA" id="ARBA00009477"/>
    </source>
</evidence>
<proteinExistence type="inferred from homology"/>
<feature type="domain" description="Multidrug resistance protein MdtA-like alpha-helical hairpin" evidence="3">
    <location>
        <begin position="107"/>
        <end position="174"/>
    </location>
</feature>
<dbReference type="InterPro" id="IPR006143">
    <property type="entry name" value="RND_pump_MFP"/>
</dbReference>
<dbReference type="InterPro" id="IPR058624">
    <property type="entry name" value="MdtA-like_HH"/>
</dbReference>
<dbReference type="Gene3D" id="2.40.30.170">
    <property type="match status" value="1"/>
</dbReference>
<feature type="domain" description="YknX-like C-terminal permuted SH3-like" evidence="6">
    <location>
        <begin position="301"/>
        <end position="367"/>
    </location>
</feature>
<dbReference type="SUPFAM" id="SSF111369">
    <property type="entry name" value="HlyD-like secretion proteins"/>
    <property type="match status" value="1"/>
</dbReference>
<comment type="caution">
    <text evidence="7">The sequence shown here is derived from an EMBL/GenBank/DDBJ whole genome shotgun (WGS) entry which is preliminary data.</text>
</comment>
<dbReference type="Gene3D" id="2.40.420.20">
    <property type="match status" value="1"/>
</dbReference>
<dbReference type="PROSITE" id="PS51257">
    <property type="entry name" value="PROKAR_LIPOPROTEIN"/>
    <property type="match status" value="1"/>
</dbReference>
<comment type="similarity">
    <text evidence="1">Belongs to the membrane fusion protein (MFP) (TC 8.A.1) family.</text>
</comment>
<organism evidence="7 8">
    <name type="scientific">Sphingobacterium zeae</name>
    <dbReference type="NCBI Taxonomy" id="1776859"/>
    <lineage>
        <taxon>Bacteria</taxon>
        <taxon>Pseudomonadati</taxon>
        <taxon>Bacteroidota</taxon>
        <taxon>Sphingobacteriia</taxon>
        <taxon>Sphingobacteriales</taxon>
        <taxon>Sphingobacteriaceae</taxon>
        <taxon>Sphingobacterium</taxon>
    </lineage>
</organism>
<dbReference type="InterPro" id="IPR058637">
    <property type="entry name" value="YknX-like_C"/>
</dbReference>
<feature type="domain" description="Multidrug resistance protein MdtA-like beta-barrel" evidence="5">
    <location>
        <begin position="212"/>
        <end position="293"/>
    </location>
</feature>
<dbReference type="PANTHER" id="PTHR30158">
    <property type="entry name" value="ACRA/E-RELATED COMPONENT OF DRUG EFFLUX TRANSPORTER"/>
    <property type="match status" value="1"/>
</dbReference>
<feature type="coiled-coil region" evidence="2">
    <location>
        <begin position="107"/>
        <end position="172"/>
    </location>
</feature>
<evidence type="ECO:0000313" key="7">
    <source>
        <dbReference type="EMBL" id="MDQ1150612.1"/>
    </source>
</evidence>
<dbReference type="NCBIfam" id="TIGR01730">
    <property type="entry name" value="RND_mfp"/>
    <property type="match status" value="1"/>
</dbReference>
<evidence type="ECO:0000259" key="3">
    <source>
        <dbReference type="Pfam" id="PF25876"/>
    </source>
</evidence>
<dbReference type="InterPro" id="IPR058626">
    <property type="entry name" value="MdtA-like_b-barrel"/>
</dbReference>
<gene>
    <name evidence="7" type="ORF">QE382_002596</name>
</gene>
<dbReference type="Pfam" id="PF25944">
    <property type="entry name" value="Beta-barrel_RND"/>
    <property type="match status" value="1"/>
</dbReference>
<evidence type="ECO:0000313" key="8">
    <source>
        <dbReference type="Proteomes" id="UP001244640"/>
    </source>
</evidence>